<sequence length="295" mass="33655">MLKQKRRHQVALAGQVINALTGDAIAGARIKIVQAPDKFIDVVIFKAQLFGLPDSLWMKQSYSRILNTSLEYLSPIIQEFQERLINPQINNKEKLELFKTLIADPSLNNCQKFQLLQNLLDYFQSDKIINTECSERTYSTLDGWFYFTDLPTGTYRLEASLPIAGMRYANTTIEVEISDIKSNVESDLNIPFSDRIKLILKLNPTTVFGKVIDSINNELVDMAKVKVYQNEDYAISSKTVNQNGQGKWNYRLVALEPNKPFTTLIVSAQGYVTQQHQVYLETGDIKQLDFQLVSQ</sequence>
<organism evidence="1 2">
    <name type="scientific">Phormidium tenue FACHB-1050</name>
    <dbReference type="NCBI Taxonomy" id="2692857"/>
    <lineage>
        <taxon>Bacteria</taxon>
        <taxon>Bacillati</taxon>
        <taxon>Cyanobacteriota</taxon>
        <taxon>Cyanophyceae</taxon>
        <taxon>Oscillatoriophycideae</taxon>
        <taxon>Oscillatoriales</taxon>
        <taxon>Oscillatoriaceae</taxon>
        <taxon>Phormidium</taxon>
    </lineage>
</organism>
<accession>A0ABR8CHB2</accession>
<gene>
    <name evidence="1" type="ORF">H6G05_21655</name>
</gene>
<dbReference type="Proteomes" id="UP000618445">
    <property type="component" value="Unassembled WGS sequence"/>
</dbReference>
<dbReference type="SUPFAM" id="SSF49464">
    <property type="entry name" value="Carboxypeptidase regulatory domain-like"/>
    <property type="match status" value="2"/>
</dbReference>
<dbReference type="InterPro" id="IPR008969">
    <property type="entry name" value="CarboxyPept-like_regulatory"/>
</dbReference>
<comment type="caution">
    <text evidence="1">The sequence shown here is derived from an EMBL/GenBank/DDBJ whole genome shotgun (WGS) entry which is preliminary data.</text>
</comment>
<proteinExistence type="predicted"/>
<protein>
    <recommendedName>
        <fullName evidence="3">Carboxypeptidase regulatory-like domain-containing protein</fullName>
    </recommendedName>
</protein>
<evidence type="ECO:0000313" key="2">
    <source>
        <dbReference type="Proteomes" id="UP000618445"/>
    </source>
</evidence>
<dbReference type="RefSeq" id="WP_190581442.1">
    <property type="nucleotide sequence ID" value="NZ_CAWPQU010000047.1"/>
</dbReference>
<evidence type="ECO:0008006" key="3">
    <source>
        <dbReference type="Google" id="ProtNLM"/>
    </source>
</evidence>
<reference evidence="1 2" key="1">
    <citation type="journal article" date="2020" name="ISME J.">
        <title>Comparative genomics reveals insights into cyanobacterial evolution and habitat adaptation.</title>
        <authorList>
            <person name="Chen M.Y."/>
            <person name="Teng W.K."/>
            <person name="Zhao L."/>
            <person name="Hu C.X."/>
            <person name="Zhou Y.K."/>
            <person name="Han B.P."/>
            <person name="Song L.R."/>
            <person name="Shu W.S."/>
        </authorList>
    </citation>
    <scope>NUCLEOTIDE SEQUENCE [LARGE SCALE GENOMIC DNA]</scope>
    <source>
        <strain evidence="1 2">FACHB-1050</strain>
    </source>
</reference>
<dbReference type="EMBL" id="JACJQY010000051">
    <property type="protein sequence ID" value="MBD2319432.1"/>
    <property type="molecule type" value="Genomic_DNA"/>
</dbReference>
<name>A0ABR8CHB2_9CYAN</name>
<dbReference type="Gene3D" id="2.60.40.1120">
    <property type="entry name" value="Carboxypeptidase-like, regulatory domain"/>
    <property type="match status" value="1"/>
</dbReference>
<keyword evidence="2" id="KW-1185">Reference proteome</keyword>
<evidence type="ECO:0000313" key="1">
    <source>
        <dbReference type="EMBL" id="MBD2319432.1"/>
    </source>
</evidence>